<gene>
    <name evidence="1" type="ORF">AVDCRST_MAG31-2272</name>
</gene>
<sequence length="46" mass="5353">MHERTSGYEQQRTGSEYLLWVFSGGWSSLIHSGANIRYKTCWTWAA</sequence>
<dbReference type="AlphaFoldDB" id="A0A6J4TQR0"/>
<dbReference type="EMBL" id="CADCWA010000175">
    <property type="protein sequence ID" value="CAA9529821.1"/>
    <property type="molecule type" value="Genomic_DNA"/>
</dbReference>
<organism evidence="1">
    <name type="scientific">uncultured Sphingomonas sp</name>
    <dbReference type="NCBI Taxonomy" id="158754"/>
    <lineage>
        <taxon>Bacteria</taxon>
        <taxon>Pseudomonadati</taxon>
        <taxon>Pseudomonadota</taxon>
        <taxon>Alphaproteobacteria</taxon>
        <taxon>Sphingomonadales</taxon>
        <taxon>Sphingomonadaceae</taxon>
        <taxon>Sphingomonas</taxon>
        <taxon>environmental samples</taxon>
    </lineage>
</organism>
<reference evidence="1" key="1">
    <citation type="submission" date="2020-02" db="EMBL/GenBank/DDBJ databases">
        <authorList>
            <person name="Meier V. D."/>
        </authorList>
    </citation>
    <scope>NUCLEOTIDE SEQUENCE</scope>
    <source>
        <strain evidence="1">AVDCRST_MAG31</strain>
    </source>
</reference>
<name>A0A6J4TQR0_9SPHN</name>
<protein>
    <submittedName>
        <fullName evidence="1">Uncharacterized protein</fullName>
    </submittedName>
</protein>
<evidence type="ECO:0000313" key="1">
    <source>
        <dbReference type="EMBL" id="CAA9529821.1"/>
    </source>
</evidence>
<accession>A0A6J4TQR0</accession>
<proteinExistence type="predicted"/>